<dbReference type="PROSITE" id="PS50893">
    <property type="entry name" value="ABC_TRANSPORTER_2"/>
    <property type="match status" value="1"/>
</dbReference>
<dbReference type="GO" id="GO:0005524">
    <property type="term" value="F:ATP binding"/>
    <property type="evidence" value="ECO:0007669"/>
    <property type="project" value="UniProtKB-KW"/>
</dbReference>
<organism evidence="6 7">
    <name type="scientific">Chitinophaga arvensicola</name>
    <dbReference type="NCBI Taxonomy" id="29529"/>
    <lineage>
        <taxon>Bacteria</taxon>
        <taxon>Pseudomonadati</taxon>
        <taxon>Bacteroidota</taxon>
        <taxon>Chitinophagia</taxon>
        <taxon>Chitinophagales</taxon>
        <taxon>Chitinophagaceae</taxon>
        <taxon>Chitinophaga</taxon>
    </lineage>
</organism>
<evidence type="ECO:0000256" key="4">
    <source>
        <dbReference type="ARBA" id="ARBA00022840"/>
    </source>
</evidence>
<comment type="similarity">
    <text evidence="1">Belongs to the ABC transporter superfamily.</text>
</comment>
<dbReference type="InterPro" id="IPR027417">
    <property type="entry name" value="P-loop_NTPase"/>
</dbReference>
<name>A0A1I0NIG9_9BACT</name>
<dbReference type="GO" id="GO:0016887">
    <property type="term" value="F:ATP hydrolysis activity"/>
    <property type="evidence" value="ECO:0007669"/>
    <property type="project" value="InterPro"/>
</dbReference>
<keyword evidence="3" id="KW-0547">Nucleotide-binding</keyword>
<gene>
    <name evidence="6" type="ORF">SAMN04488122_0191</name>
</gene>
<dbReference type="SUPFAM" id="SSF52540">
    <property type="entry name" value="P-loop containing nucleoside triphosphate hydrolases"/>
    <property type="match status" value="1"/>
</dbReference>
<dbReference type="EMBL" id="FOJG01000001">
    <property type="protein sequence ID" value="SEW01163.1"/>
    <property type="molecule type" value="Genomic_DNA"/>
</dbReference>
<keyword evidence="2" id="KW-0813">Transport</keyword>
<dbReference type="RefSeq" id="WP_089889324.1">
    <property type="nucleotide sequence ID" value="NZ_FOJG01000001.1"/>
</dbReference>
<dbReference type="InterPro" id="IPR003593">
    <property type="entry name" value="AAA+_ATPase"/>
</dbReference>
<dbReference type="InterPro" id="IPR003439">
    <property type="entry name" value="ABC_transporter-like_ATP-bd"/>
</dbReference>
<reference evidence="7" key="1">
    <citation type="submission" date="2016-10" db="EMBL/GenBank/DDBJ databases">
        <authorList>
            <person name="Varghese N."/>
            <person name="Submissions S."/>
        </authorList>
    </citation>
    <scope>NUCLEOTIDE SEQUENCE [LARGE SCALE GENOMIC DNA]</scope>
    <source>
        <strain evidence="7">DSM 3695</strain>
    </source>
</reference>
<keyword evidence="7" id="KW-1185">Reference proteome</keyword>
<protein>
    <submittedName>
        <fullName evidence="6">ABC-2 type transport system ATP-binding protein</fullName>
    </submittedName>
</protein>
<dbReference type="Gene3D" id="3.40.50.300">
    <property type="entry name" value="P-loop containing nucleotide triphosphate hydrolases"/>
    <property type="match status" value="1"/>
</dbReference>
<evidence type="ECO:0000313" key="6">
    <source>
        <dbReference type="EMBL" id="SEW01163.1"/>
    </source>
</evidence>
<evidence type="ECO:0000256" key="2">
    <source>
        <dbReference type="ARBA" id="ARBA00022448"/>
    </source>
</evidence>
<dbReference type="OrthoDB" id="9801987at2"/>
<dbReference type="PANTHER" id="PTHR43335">
    <property type="entry name" value="ABC TRANSPORTER, ATP-BINDING PROTEIN"/>
    <property type="match status" value="1"/>
</dbReference>
<dbReference type="Proteomes" id="UP000199310">
    <property type="component" value="Unassembled WGS sequence"/>
</dbReference>
<accession>A0A1I0NIG9</accession>
<dbReference type="Pfam" id="PF00005">
    <property type="entry name" value="ABC_tran"/>
    <property type="match status" value="1"/>
</dbReference>
<feature type="domain" description="ABC transporter" evidence="5">
    <location>
        <begin position="3"/>
        <end position="231"/>
    </location>
</feature>
<proteinExistence type="inferred from homology"/>
<dbReference type="AlphaFoldDB" id="A0A1I0NIG9"/>
<sequence length="306" mass="33699">MSIQVSELSKVYGEQRAVDAISFELRKGEITGFLGPNGAGKSTTMKMITGFLPPTSGKASVCGFDVVSQSLEVRKRVGYLPESNPLYYDMYIREFLEFIAGIHQLGKAGAERINTVIKLTGLQPERHKKIGALSNGYKQRVGLAQALLHDPEVLILDEPTTGLDPNQLADIRQLIRELGANKTVILSTHIMQEVEALCDRVIIINKGKIIADDKLSLIQQNSSGNGYLQVTFAEPVTDTELLSIPGITRVVAQKDGSWQLFTSQVDEVRKNLLQFALINNRNILSLQSNSQSLETIFRELTKASGN</sequence>
<evidence type="ECO:0000256" key="3">
    <source>
        <dbReference type="ARBA" id="ARBA00022741"/>
    </source>
</evidence>
<keyword evidence="4 6" id="KW-0067">ATP-binding</keyword>
<dbReference type="SMART" id="SM00382">
    <property type="entry name" value="AAA"/>
    <property type="match status" value="1"/>
</dbReference>
<dbReference type="NCBIfam" id="TIGR03522">
    <property type="entry name" value="GldA_ABC_ATP"/>
    <property type="match status" value="1"/>
</dbReference>
<dbReference type="STRING" id="29529.SAMN04488122_0191"/>
<dbReference type="CDD" id="cd03230">
    <property type="entry name" value="ABC_DR_subfamily_A"/>
    <property type="match status" value="1"/>
</dbReference>
<evidence type="ECO:0000313" key="7">
    <source>
        <dbReference type="Proteomes" id="UP000199310"/>
    </source>
</evidence>
<dbReference type="InterPro" id="IPR019864">
    <property type="entry name" value="Motility-assoc_ABC_GldA"/>
</dbReference>
<evidence type="ECO:0000259" key="5">
    <source>
        <dbReference type="PROSITE" id="PS50893"/>
    </source>
</evidence>
<evidence type="ECO:0000256" key="1">
    <source>
        <dbReference type="ARBA" id="ARBA00005417"/>
    </source>
</evidence>
<dbReference type="PANTHER" id="PTHR43335:SF4">
    <property type="entry name" value="ABC TRANSPORTER, ATP-BINDING PROTEIN"/>
    <property type="match status" value="1"/>
</dbReference>